<evidence type="ECO:0000313" key="1">
    <source>
        <dbReference type="EMBL" id="CAI4011167.1"/>
    </source>
</evidence>
<dbReference type="EMBL" id="CAMXCT030005030">
    <property type="protein sequence ID" value="CAL4798479.1"/>
    <property type="molecule type" value="Genomic_DNA"/>
</dbReference>
<evidence type="ECO:0000313" key="2">
    <source>
        <dbReference type="EMBL" id="CAL1164542.1"/>
    </source>
</evidence>
<name>A0A9P1DJD6_9DINO</name>
<dbReference type="Proteomes" id="UP001152797">
    <property type="component" value="Unassembled WGS sequence"/>
</dbReference>
<sequence length="137" mass="15808">MEGLSRRWLPSLKLCYITRSLVRQRALRILFRRAMWAMFLKNAMPAGPPLWALPPSFQRASTTTADRTHDSTLGKAEGVPVKKLTRCHKRSQEESQDVQDLELLKQQAEKILYDFEKDILEYLGIRCESTWAAAAMQ</sequence>
<accession>A0A9P1DJD6</accession>
<keyword evidence="3" id="KW-1185">Reference proteome</keyword>
<reference evidence="1" key="1">
    <citation type="submission" date="2022-10" db="EMBL/GenBank/DDBJ databases">
        <authorList>
            <person name="Chen Y."/>
            <person name="Dougan E. K."/>
            <person name="Chan C."/>
            <person name="Rhodes N."/>
            <person name="Thang M."/>
        </authorList>
    </citation>
    <scope>NUCLEOTIDE SEQUENCE</scope>
</reference>
<gene>
    <name evidence="1" type="ORF">C1SCF055_LOCUS36353</name>
</gene>
<dbReference type="AlphaFoldDB" id="A0A9P1DJD6"/>
<evidence type="ECO:0000313" key="3">
    <source>
        <dbReference type="Proteomes" id="UP001152797"/>
    </source>
</evidence>
<dbReference type="EMBL" id="CAMXCT020005030">
    <property type="protein sequence ID" value="CAL1164542.1"/>
    <property type="molecule type" value="Genomic_DNA"/>
</dbReference>
<reference evidence="2" key="2">
    <citation type="submission" date="2024-04" db="EMBL/GenBank/DDBJ databases">
        <authorList>
            <person name="Chen Y."/>
            <person name="Shah S."/>
            <person name="Dougan E. K."/>
            <person name="Thang M."/>
            <person name="Chan C."/>
        </authorList>
    </citation>
    <scope>NUCLEOTIDE SEQUENCE [LARGE SCALE GENOMIC DNA]</scope>
</reference>
<comment type="caution">
    <text evidence="1">The sequence shown here is derived from an EMBL/GenBank/DDBJ whole genome shotgun (WGS) entry which is preliminary data.</text>
</comment>
<proteinExistence type="predicted"/>
<protein>
    <submittedName>
        <fullName evidence="1">Uncharacterized protein</fullName>
    </submittedName>
</protein>
<organism evidence="1">
    <name type="scientific">Cladocopium goreaui</name>
    <dbReference type="NCBI Taxonomy" id="2562237"/>
    <lineage>
        <taxon>Eukaryota</taxon>
        <taxon>Sar</taxon>
        <taxon>Alveolata</taxon>
        <taxon>Dinophyceae</taxon>
        <taxon>Suessiales</taxon>
        <taxon>Symbiodiniaceae</taxon>
        <taxon>Cladocopium</taxon>
    </lineage>
</organism>
<dbReference type="EMBL" id="CAMXCT010005030">
    <property type="protein sequence ID" value="CAI4011167.1"/>
    <property type="molecule type" value="Genomic_DNA"/>
</dbReference>